<proteinExistence type="predicted"/>
<feature type="compositionally biased region" description="Pro residues" evidence="1">
    <location>
        <begin position="36"/>
        <end position="57"/>
    </location>
</feature>
<sequence length="226" mass="24895">MLSFSHLPFLVQFIPIIAASIIPTLQPINLTPPVPTKNPPTLLPPPNTTTPSHPPPTNLTSPITFTDVIYDGVRITRTQYNHAIFRAAHATSTIGPTTDPHFLTDMRLVFSITQGAYRSIYLDMSATWPQWGPPRLTTVLPPEDDGVLPSMFGMDIVDAVRKMKAAGFGQGFEAVDVRWPGEFPQEEQQALYLFQMVGGEVDFVAVGARDGRVTPIYYAGDKVETE</sequence>
<keyword evidence="2" id="KW-0732">Signal</keyword>
<name>A0A8H3G7S2_9LECA</name>
<dbReference type="OrthoDB" id="5334672at2759"/>
<evidence type="ECO:0000256" key="2">
    <source>
        <dbReference type="SAM" id="SignalP"/>
    </source>
</evidence>
<feature type="region of interest" description="Disordered" evidence="1">
    <location>
        <begin position="36"/>
        <end position="58"/>
    </location>
</feature>
<dbReference type="Proteomes" id="UP000664534">
    <property type="component" value="Unassembled WGS sequence"/>
</dbReference>
<evidence type="ECO:0000313" key="4">
    <source>
        <dbReference type="Proteomes" id="UP000664534"/>
    </source>
</evidence>
<gene>
    <name evidence="3" type="ORF">IMSHALPRED_010476</name>
</gene>
<feature type="chain" id="PRO_5034986401" evidence="2">
    <location>
        <begin position="20"/>
        <end position="226"/>
    </location>
</feature>
<dbReference type="AlphaFoldDB" id="A0A8H3G7S2"/>
<feature type="signal peptide" evidence="2">
    <location>
        <begin position="1"/>
        <end position="19"/>
    </location>
</feature>
<evidence type="ECO:0000256" key="1">
    <source>
        <dbReference type="SAM" id="MobiDB-lite"/>
    </source>
</evidence>
<comment type="caution">
    <text evidence="3">The sequence shown here is derived from an EMBL/GenBank/DDBJ whole genome shotgun (WGS) entry which is preliminary data.</text>
</comment>
<evidence type="ECO:0000313" key="3">
    <source>
        <dbReference type="EMBL" id="CAF9936122.1"/>
    </source>
</evidence>
<keyword evidence="4" id="KW-1185">Reference proteome</keyword>
<reference evidence="3" key="1">
    <citation type="submission" date="2021-03" db="EMBL/GenBank/DDBJ databases">
        <authorList>
            <person name="Tagirdzhanova G."/>
        </authorList>
    </citation>
    <scope>NUCLEOTIDE SEQUENCE</scope>
</reference>
<dbReference type="EMBL" id="CAJPDT010000088">
    <property type="protein sequence ID" value="CAF9936122.1"/>
    <property type="molecule type" value="Genomic_DNA"/>
</dbReference>
<protein>
    <submittedName>
        <fullName evidence="3">Uncharacterized protein</fullName>
    </submittedName>
</protein>
<organism evidence="3 4">
    <name type="scientific">Imshaugia aleurites</name>
    <dbReference type="NCBI Taxonomy" id="172621"/>
    <lineage>
        <taxon>Eukaryota</taxon>
        <taxon>Fungi</taxon>
        <taxon>Dikarya</taxon>
        <taxon>Ascomycota</taxon>
        <taxon>Pezizomycotina</taxon>
        <taxon>Lecanoromycetes</taxon>
        <taxon>OSLEUM clade</taxon>
        <taxon>Lecanoromycetidae</taxon>
        <taxon>Lecanorales</taxon>
        <taxon>Lecanorineae</taxon>
        <taxon>Parmeliaceae</taxon>
        <taxon>Imshaugia</taxon>
    </lineage>
</organism>
<accession>A0A8H3G7S2</accession>